<keyword evidence="1 4" id="KW-0812">Transmembrane</keyword>
<name>W9RVT3_9ROSA</name>
<protein>
    <recommendedName>
        <fullName evidence="7">WAT1-related protein</fullName>
    </recommendedName>
</protein>
<feature type="transmembrane region" description="Helical" evidence="4">
    <location>
        <begin position="115"/>
        <end position="134"/>
    </location>
</feature>
<evidence type="ECO:0000256" key="1">
    <source>
        <dbReference type="ARBA" id="ARBA00022692"/>
    </source>
</evidence>
<evidence type="ECO:0000313" key="6">
    <source>
        <dbReference type="Proteomes" id="UP000030645"/>
    </source>
</evidence>
<dbReference type="Proteomes" id="UP000030645">
    <property type="component" value="Unassembled WGS sequence"/>
</dbReference>
<keyword evidence="6" id="KW-1185">Reference proteome</keyword>
<keyword evidence="3 4" id="KW-0472">Membrane</keyword>
<feature type="transmembrane region" description="Helical" evidence="4">
    <location>
        <begin position="71"/>
        <end position="95"/>
    </location>
</feature>
<dbReference type="GO" id="GO:0022857">
    <property type="term" value="F:transmembrane transporter activity"/>
    <property type="evidence" value="ECO:0007669"/>
    <property type="project" value="InterPro"/>
</dbReference>
<evidence type="ECO:0000256" key="2">
    <source>
        <dbReference type="ARBA" id="ARBA00022989"/>
    </source>
</evidence>
<keyword evidence="2 4" id="KW-1133">Transmembrane helix</keyword>
<evidence type="ECO:0000313" key="5">
    <source>
        <dbReference type="EMBL" id="EXB94903.1"/>
    </source>
</evidence>
<evidence type="ECO:0008006" key="7">
    <source>
        <dbReference type="Google" id="ProtNLM"/>
    </source>
</evidence>
<organism evidence="5 6">
    <name type="scientific">Morus notabilis</name>
    <dbReference type="NCBI Taxonomy" id="981085"/>
    <lineage>
        <taxon>Eukaryota</taxon>
        <taxon>Viridiplantae</taxon>
        <taxon>Streptophyta</taxon>
        <taxon>Embryophyta</taxon>
        <taxon>Tracheophyta</taxon>
        <taxon>Spermatophyta</taxon>
        <taxon>Magnoliopsida</taxon>
        <taxon>eudicotyledons</taxon>
        <taxon>Gunneridae</taxon>
        <taxon>Pentapetalae</taxon>
        <taxon>rosids</taxon>
        <taxon>fabids</taxon>
        <taxon>Rosales</taxon>
        <taxon>Moraceae</taxon>
        <taxon>Moreae</taxon>
        <taxon>Morus</taxon>
    </lineage>
</organism>
<feature type="transmembrane region" description="Helical" evidence="4">
    <location>
        <begin position="38"/>
        <end position="59"/>
    </location>
</feature>
<dbReference type="InterPro" id="IPR030184">
    <property type="entry name" value="WAT1-related"/>
</dbReference>
<evidence type="ECO:0000256" key="4">
    <source>
        <dbReference type="SAM" id="Phobius"/>
    </source>
</evidence>
<dbReference type="STRING" id="981085.W9RVT3"/>
<dbReference type="PANTHER" id="PTHR31218">
    <property type="entry name" value="WAT1-RELATED PROTEIN"/>
    <property type="match status" value="1"/>
</dbReference>
<evidence type="ECO:0000256" key="3">
    <source>
        <dbReference type="ARBA" id="ARBA00023136"/>
    </source>
</evidence>
<feature type="transmembrane region" description="Helical" evidence="4">
    <location>
        <begin position="12"/>
        <end position="32"/>
    </location>
</feature>
<gene>
    <name evidence="5" type="ORF">L484_023011</name>
</gene>
<accession>W9RVT3</accession>
<dbReference type="GO" id="GO:0016020">
    <property type="term" value="C:membrane"/>
    <property type="evidence" value="ECO:0007669"/>
    <property type="project" value="InterPro"/>
</dbReference>
<sequence>MGEIDGNYKAVMPMVVLQCITAGVTLVSKVALSHGMSPLIFVVYRQAFATIVMAPLAVTANNNIYFEGLKLSSSAIATAMLNLIPAITILMATVVGQLEAMSFFIQVWCISQTGPVLFTPLSTVIATIIAILFLNQNLYIGSLMPDEQEKIRRVLRMFRPEIAVRVDNGVHPATTAAKCYKGAL</sequence>
<dbReference type="AlphaFoldDB" id="W9RVT3"/>
<dbReference type="EMBL" id="KE345183">
    <property type="protein sequence ID" value="EXB94903.1"/>
    <property type="molecule type" value="Genomic_DNA"/>
</dbReference>
<proteinExistence type="predicted"/>
<reference evidence="6" key="1">
    <citation type="submission" date="2013-01" db="EMBL/GenBank/DDBJ databases">
        <title>Draft Genome Sequence of a Mulberry Tree, Morus notabilis C.K. Schneid.</title>
        <authorList>
            <person name="He N."/>
            <person name="Zhao S."/>
        </authorList>
    </citation>
    <scope>NUCLEOTIDE SEQUENCE</scope>
</reference>